<proteinExistence type="inferred from homology"/>
<dbReference type="GO" id="GO:0005737">
    <property type="term" value="C:cytoplasm"/>
    <property type="evidence" value="ECO:0007669"/>
    <property type="project" value="UniProtKB-SubCell"/>
</dbReference>
<evidence type="ECO:0000256" key="12">
    <source>
        <dbReference type="ARBA" id="ARBA00076160"/>
    </source>
</evidence>
<dbReference type="Pfam" id="PF02547">
    <property type="entry name" value="Queuosine_synth"/>
    <property type="match status" value="1"/>
</dbReference>
<comment type="catalytic activity">
    <reaction evidence="8 13">
        <text>7-aminomethyl-7-carbaguanosine(34) in tRNA + S-adenosyl-L-methionine = epoxyqueuosine(34) in tRNA + adenine + L-methionine + 2 H(+)</text>
        <dbReference type="Rhea" id="RHEA:32155"/>
        <dbReference type="Rhea" id="RHEA-COMP:10342"/>
        <dbReference type="Rhea" id="RHEA-COMP:18582"/>
        <dbReference type="ChEBI" id="CHEBI:15378"/>
        <dbReference type="ChEBI" id="CHEBI:16708"/>
        <dbReference type="ChEBI" id="CHEBI:57844"/>
        <dbReference type="ChEBI" id="CHEBI:59789"/>
        <dbReference type="ChEBI" id="CHEBI:82833"/>
        <dbReference type="ChEBI" id="CHEBI:194443"/>
        <dbReference type="EC" id="2.4.99.17"/>
    </reaction>
</comment>
<organism evidence="14 15">
    <name type="scientific">Halomonas eurihalina</name>
    <dbReference type="NCBI Taxonomy" id="42566"/>
    <lineage>
        <taxon>Bacteria</taxon>
        <taxon>Pseudomonadati</taxon>
        <taxon>Pseudomonadota</taxon>
        <taxon>Gammaproteobacteria</taxon>
        <taxon>Oceanospirillales</taxon>
        <taxon>Halomonadaceae</taxon>
        <taxon>Halomonas</taxon>
    </lineage>
</organism>
<evidence type="ECO:0000313" key="14">
    <source>
        <dbReference type="EMBL" id="TZG33621.1"/>
    </source>
</evidence>
<dbReference type="PANTHER" id="PTHR30307:SF0">
    <property type="entry name" value="S-ADENOSYLMETHIONINE:TRNA RIBOSYLTRANSFERASE-ISOMERASE"/>
    <property type="match status" value="1"/>
</dbReference>
<evidence type="ECO:0000256" key="6">
    <source>
        <dbReference type="ARBA" id="ARBA00022691"/>
    </source>
</evidence>
<evidence type="ECO:0000256" key="7">
    <source>
        <dbReference type="ARBA" id="ARBA00022785"/>
    </source>
</evidence>
<dbReference type="FunFam" id="3.40.1780.10:FF:000001">
    <property type="entry name" value="S-adenosylmethionine:tRNA ribosyltransferase-isomerase"/>
    <property type="match status" value="1"/>
</dbReference>
<dbReference type="NCBIfam" id="NF001140">
    <property type="entry name" value="PRK00147.1"/>
    <property type="match status" value="1"/>
</dbReference>
<dbReference type="InterPro" id="IPR036100">
    <property type="entry name" value="QueA_sf"/>
</dbReference>
<comment type="pathway">
    <text evidence="2 13">tRNA modification; tRNA-queuosine biosynthesis.</text>
</comment>
<dbReference type="Gene3D" id="2.40.10.240">
    <property type="entry name" value="QueA-like"/>
    <property type="match status" value="1"/>
</dbReference>
<evidence type="ECO:0000256" key="4">
    <source>
        <dbReference type="ARBA" id="ARBA00022490"/>
    </source>
</evidence>
<comment type="subcellular location">
    <subcellularLocation>
        <location evidence="1 13">Cytoplasm</location>
    </subcellularLocation>
</comment>
<dbReference type="InterPro" id="IPR042119">
    <property type="entry name" value="QueA_dom2"/>
</dbReference>
<evidence type="ECO:0000256" key="13">
    <source>
        <dbReference type="HAMAP-Rule" id="MF_00113"/>
    </source>
</evidence>
<evidence type="ECO:0000256" key="5">
    <source>
        <dbReference type="ARBA" id="ARBA00022679"/>
    </source>
</evidence>
<dbReference type="PANTHER" id="PTHR30307">
    <property type="entry name" value="S-ADENOSYLMETHIONINE:TRNA RIBOSYLTRANSFERASE-ISOMERASE"/>
    <property type="match status" value="1"/>
</dbReference>
<dbReference type="UniPathway" id="UPA00392"/>
<evidence type="ECO:0000256" key="1">
    <source>
        <dbReference type="ARBA" id="ARBA00004496"/>
    </source>
</evidence>
<comment type="similarity">
    <text evidence="9 13">Belongs to the QueA family.</text>
</comment>
<dbReference type="AlphaFoldDB" id="A0A5D9CTB3"/>
<keyword evidence="14" id="KW-0413">Isomerase</keyword>
<comment type="function">
    <text evidence="13">Transfers and isomerizes the ribose moiety from AdoMet to the 7-aminomethyl group of 7-deazaguanine (preQ1-tRNA) to give epoxyqueuosine (oQ-tRNA).</text>
</comment>
<dbReference type="InterPro" id="IPR042118">
    <property type="entry name" value="QueA_dom1"/>
</dbReference>
<sequence length="359" mass="39831">MQRADFHYELPEALIARYPSEQRSDCRLLCVDGASGALDHCRFPELIDKLAPGDLLVFNDTRVIPARLHGHKASGGRVEMLLERPLDAHRGLAHLRSSKSPKIGTELTFEGGIQAVVEGRREALFELRFLGETPLIALLERHGHMPLPPYITRDDELSDRERYQTVYAKRDGAVAAPTAGLHFDEPLLERLAAKGVESAFVTLHVGAGTFQPVRVDDIREHEMHSEWIEVSASVCEQVRATRARGNRVIAVGTTSVRCLESASLKSSDGDIAPYSGETDIFIYPGYEWRVVDALVTNFHLPESTLLMLVSSFAGYDTVMAAYREAVQEGYAFFSYGDAMLLTRHNSSPTRHADVETPDA</sequence>
<keyword evidence="15" id="KW-1185">Reference proteome</keyword>
<evidence type="ECO:0000256" key="2">
    <source>
        <dbReference type="ARBA" id="ARBA00004691"/>
    </source>
</evidence>
<accession>A0A5D9CTB3</accession>
<name>A0A5D9CTB3_HALER</name>
<dbReference type="OrthoDB" id="9805933at2"/>
<keyword evidence="4 13" id="KW-0963">Cytoplasm</keyword>
<gene>
    <name evidence="13 14" type="primary">queA</name>
    <name evidence="14" type="ORF">FZZ93_15340</name>
</gene>
<dbReference type="GO" id="GO:0051075">
    <property type="term" value="F:S-adenosylmethionine:tRNA ribosyltransferase-isomerase activity"/>
    <property type="evidence" value="ECO:0007669"/>
    <property type="project" value="UniProtKB-EC"/>
</dbReference>
<dbReference type="Gene3D" id="3.40.1780.10">
    <property type="entry name" value="QueA-like"/>
    <property type="match status" value="1"/>
</dbReference>
<evidence type="ECO:0000256" key="10">
    <source>
        <dbReference type="ARBA" id="ARBA00066503"/>
    </source>
</evidence>
<dbReference type="InterPro" id="IPR003699">
    <property type="entry name" value="QueA"/>
</dbReference>
<dbReference type="Proteomes" id="UP000324260">
    <property type="component" value="Unassembled WGS sequence"/>
</dbReference>
<dbReference type="SUPFAM" id="SSF111337">
    <property type="entry name" value="QueA-like"/>
    <property type="match status" value="1"/>
</dbReference>
<keyword evidence="14" id="KW-0328">Glycosyltransferase</keyword>
<keyword evidence="7 13" id="KW-0671">Queuosine biosynthesis</keyword>
<comment type="subunit">
    <text evidence="3 13">Monomer.</text>
</comment>
<dbReference type="NCBIfam" id="TIGR00113">
    <property type="entry name" value="queA"/>
    <property type="match status" value="1"/>
</dbReference>
<evidence type="ECO:0000256" key="8">
    <source>
        <dbReference type="ARBA" id="ARBA00052751"/>
    </source>
</evidence>
<reference evidence="14 15" key="1">
    <citation type="submission" date="2019-08" db="EMBL/GenBank/DDBJ databases">
        <title>Draft Genome Sequence of Halomonas eurihalina Isolated from Preserved Hide-surface.</title>
        <authorList>
            <person name="Hussain S.A."/>
            <person name="Xu A."/>
            <person name="Sarker M."/>
            <person name="Sommers C."/>
        </authorList>
    </citation>
    <scope>NUCLEOTIDE SEQUENCE [LARGE SCALE GENOMIC DNA]</scope>
    <source>
        <strain evidence="14 15">MS1</strain>
    </source>
</reference>
<evidence type="ECO:0000256" key="3">
    <source>
        <dbReference type="ARBA" id="ARBA00011245"/>
    </source>
</evidence>
<keyword evidence="5 13" id="KW-0808">Transferase</keyword>
<dbReference type="GO" id="GO:0008616">
    <property type="term" value="P:tRNA queuosine(34) biosynthetic process"/>
    <property type="evidence" value="ECO:0007669"/>
    <property type="project" value="UniProtKB-UniRule"/>
</dbReference>
<comment type="caution">
    <text evidence="14">The sequence shown here is derived from an EMBL/GenBank/DDBJ whole genome shotgun (WGS) entry which is preliminary data.</text>
</comment>
<dbReference type="HAMAP" id="MF_00113">
    <property type="entry name" value="QueA"/>
    <property type="match status" value="1"/>
</dbReference>
<evidence type="ECO:0000256" key="11">
    <source>
        <dbReference type="ARBA" id="ARBA00069325"/>
    </source>
</evidence>
<protein>
    <recommendedName>
        <fullName evidence="11 13">S-adenosylmethionine:tRNA ribosyltransferase-isomerase</fullName>
        <ecNumber evidence="10 13">2.4.99.17</ecNumber>
    </recommendedName>
    <alternativeName>
        <fullName evidence="12 13">Queuosine biosynthesis protein QueA</fullName>
    </alternativeName>
</protein>
<evidence type="ECO:0000313" key="15">
    <source>
        <dbReference type="Proteomes" id="UP000324260"/>
    </source>
</evidence>
<dbReference type="EC" id="2.4.99.17" evidence="10 13"/>
<dbReference type="RefSeq" id="WP_149323182.1">
    <property type="nucleotide sequence ID" value="NZ_JARWAH010000004.1"/>
</dbReference>
<dbReference type="EMBL" id="VTPU01000018">
    <property type="protein sequence ID" value="TZG33621.1"/>
    <property type="molecule type" value="Genomic_DNA"/>
</dbReference>
<keyword evidence="6 13" id="KW-0949">S-adenosyl-L-methionine</keyword>
<evidence type="ECO:0000256" key="9">
    <source>
        <dbReference type="ARBA" id="ARBA00061210"/>
    </source>
</evidence>